<feature type="signal peptide" evidence="1">
    <location>
        <begin position="1"/>
        <end position="24"/>
    </location>
</feature>
<dbReference type="EMBL" id="CP015136">
    <property type="protein sequence ID" value="AMY07876.1"/>
    <property type="molecule type" value="Genomic_DNA"/>
</dbReference>
<reference evidence="3" key="2">
    <citation type="submission" date="2016-04" db="EMBL/GenBank/DDBJ databases">
        <title>First Complete Genome Sequence of a Subdivision 6 Acidobacterium.</title>
        <authorList>
            <person name="Huang S."/>
            <person name="Vieira S."/>
            <person name="Bunk B."/>
            <person name="Riedel T."/>
            <person name="Sproeer C."/>
            <person name="Overmann J."/>
        </authorList>
    </citation>
    <scope>NUCLEOTIDE SEQUENCE [LARGE SCALE GENOMIC DNA]</scope>
    <source>
        <strain evidence="3">DSM 100886 HEG_-6_39</strain>
    </source>
</reference>
<sequence precursor="true">MLLWTRVLALTGFCVAVVAPPASAQGASTWFLAEGANNANFAQDILIGNPSSKSVTVTLTLLPQSDAITPTLVKTFTMAPTSRLTVNLSKDFKLNGSSSARVSAVVSGTSTPADIVVERTMFFGGDLPLGSRGGLNSPGAHNASGVTAAAPRWTLAEGATGAFEAFVLVANPNPSATRVRATYLTGTGQVLVSEQEAMAQGRVTFWPRAEHPALASAEFSTEIESLTAGNSVVAERAMYFDGFRSGHDALGVTAASTTWHFAEGFTGGNAATAFETFLLLANTGVVDSRVTVDYLLDTGGVVSRTYNVPARQRFTVWVDDEGRTFDTRLAASAFGIRITASAPIVAERAMYWGTPSAADPTTPSFPWVEGHATAGITAPEARWAFAEGQQNTYGGSIDTFFLLANPQSVPVKVRATFVNNLGEGIVRDVCLPAHSRTTVWAANYPELVAEFWWFDAYYDYWEEGQVFAHVLRIGDDL</sequence>
<organism evidence="2 3">
    <name type="scientific">Luteitalea pratensis</name>
    <dbReference type="NCBI Taxonomy" id="1855912"/>
    <lineage>
        <taxon>Bacteria</taxon>
        <taxon>Pseudomonadati</taxon>
        <taxon>Acidobacteriota</taxon>
        <taxon>Vicinamibacteria</taxon>
        <taxon>Vicinamibacterales</taxon>
        <taxon>Vicinamibacteraceae</taxon>
        <taxon>Luteitalea</taxon>
    </lineage>
</organism>
<proteinExistence type="predicted"/>
<accession>A0A143PHI1</accession>
<keyword evidence="1" id="KW-0732">Signal</keyword>
<evidence type="ECO:0000313" key="3">
    <source>
        <dbReference type="Proteomes" id="UP000076079"/>
    </source>
</evidence>
<reference evidence="2 3" key="1">
    <citation type="journal article" date="2016" name="Genome Announc.">
        <title>First Complete Genome Sequence of a Subdivision 6 Acidobacterium Strain.</title>
        <authorList>
            <person name="Huang S."/>
            <person name="Vieira S."/>
            <person name="Bunk B."/>
            <person name="Riedel T."/>
            <person name="Sproer C."/>
            <person name="Overmann J."/>
        </authorList>
    </citation>
    <scope>NUCLEOTIDE SEQUENCE [LARGE SCALE GENOMIC DNA]</scope>
    <source>
        <strain evidence="3">DSM 100886 HEG_-6_39</strain>
    </source>
</reference>
<evidence type="ECO:0000256" key="1">
    <source>
        <dbReference type="SAM" id="SignalP"/>
    </source>
</evidence>
<dbReference type="KEGG" id="abac:LuPra_01059"/>
<feature type="chain" id="PRO_5007511331" evidence="1">
    <location>
        <begin position="25"/>
        <end position="477"/>
    </location>
</feature>
<dbReference type="Proteomes" id="UP000076079">
    <property type="component" value="Chromosome"/>
</dbReference>
<evidence type="ECO:0000313" key="2">
    <source>
        <dbReference type="EMBL" id="AMY07876.1"/>
    </source>
</evidence>
<dbReference type="InterPro" id="IPR036698">
    <property type="entry name" value="TM1070-like_sf"/>
</dbReference>
<gene>
    <name evidence="2" type="ORF">LuPra_01059</name>
</gene>
<dbReference type="AlphaFoldDB" id="A0A143PHI1"/>
<keyword evidence="3" id="KW-1185">Reference proteome</keyword>
<protein>
    <submittedName>
        <fullName evidence="2">Uncharacterized protein</fullName>
    </submittedName>
</protein>
<dbReference type="Gene3D" id="2.60.290.11">
    <property type="entry name" value="TM1070-like"/>
    <property type="match status" value="1"/>
</dbReference>
<dbReference type="STRING" id="1855912.LuPra_01059"/>
<dbReference type="RefSeq" id="WP_162271301.1">
    <property type="nucleotide sequence ID" value="NZ_CP015136.1"/>
</dbReference>
<name>A0A143PHI1_LUTPR</name>